<evidence type="ECO:0000256" key="4">
    <source>
        <dbReference type="ARBA" id="ARBA00023163"/>
    </source>
</evidence>
<evidence type="ECO:0000313" key="7">
    <source>
        <dbReference type="Proteomes" id="UP000235649"/>
    </source>
</evidence>
<sequence length="133" mass="15304">MKISDVSKKVGLPVATIRYYSDLEMIPSLKRDTDGQRIFDDEAIVWLEGIKFQRDLGMSLAEIKKFIELSQDPSTAALKKRHQILLEQRIKANQRMLSSADTLKRIDLKIKLDEDIIAKKKRDSLSAARRFSL</sequence>
<keyword evidence="7" id="KW-1185">Reference proteome</keyword>
<organism evidence="6 7">
    <name type="scientific">Companilactobacillus nuruki</name>
    <dbReference type="NCBI Taxonomy" id="1993540"/>
    <lineage>
        <taxon>Bacteria</taxon>
        <taxon>Bacillati</taxon>
        <taxon>Bacillota</taxon>
        <taxon>Bacilli</taxon>
        <taxon>Lactobacillales</taxon>
        <taxon>Lactobacillaceae</taxon>
        <taxon>Companilactobacillus</taxon>
    </lineage>
</organism>
<protein>
    <submittedName>
        <fullName evidence="6">MerR family transcriptional regulator</fullName>
    </submittedName>
</protein>
<dbReference type="AlphaFoldDB" id="A0A2N7AWI6"/>
<dbReference type="SUPFAM" id="SSF46955">
    <property type="entry name" value="Putative DNA-binding domain"/>
    <property type="match status" value="1"/>
</dbReference>
<evidence type="ECO:0000256" key="1">
    <source>
        <dbReference type="ARBA" id="ARBA00022491"/>
    </source>
</evidence>
<evidence type="ECO:0000313" key="6">
    <source>
        <dbReference type="EMBL" id="PMD73092.1"/>
    </source>
</evidence>
<evidence type="ECO:0000256" key="3">
    <source>
        <dbReference type="ARBA" id="ARBA00023125"/>
    </source>
</evidence>
<dbReference type="OrthoDB" id="9811174at2"/>
<dbReference type="Proteomes" id="UP000235649">
    <property type="component" value="Unassembled WGS sequence"/>
</dbReference>
<name>A0A2N7AWI6_9LACO</name>
<dbReference type="Gene3D" id="1.10.1660.10">
    <property type="match status" value="1"/>
</dbReference>
<evidence type="ECO:0000256" key="2">
    <source>
        <dbReference type="ARBA" id="ARBA00023015"/>
    </source>
</evidence>
<dbReference type="PROSITE" id="PS50937">
    <property type="entry name" value="HTH_MERR_2"/>
    <property type="match status" value="1"/>
</dbReference>
<dbReference type="GO" id="GO:0003700">
    <property type="term" value="F:DNA-binding transcription factor activity"/>
    <property type="evidence" value="ECO:0007669"/>
    <property type="project" value="InterPro"/>
</dbReference>
<accession>A0A2N7AWI6</accession>
<keyword evidence="3" id="KW-0238">DNA-binding</keyword>
<proteinExistence type="predicted"/>
<reference evidence="6 7" key="1">
    <citation type="submission" date="2017-05" db="EMBL/GenBank/DDBJ databases">
        <title>Lactobacillus nurukis nov., sp. nov., isolated from nuruk.</title>
        <authorList>
            <person name="Kim S.-J."/>
        </authorList>
    </citation>
    <scope>NUCLEOTIDE SEQUENCE [LARGE SCALE GENOMIC DNA]</scope>
    <source>
        <strain evidence="6 7">SYF10-1a</strain>
    </source>
</reference>
<dbReference type="InterPro" id="IPR047057">
    <property type="entry name" value="MerR_fam"/>
</dbReference>
<dbReference type="InterPro" id="IPR000551">
    <property type="entry name" value="MerR-type_HTH_dom"/>
</dbReference>
<gene>
    <name evidence="6" type="ORF">CBP76_02875</name>
</gene>
<keyword evidence="4" id="KW-0804">Transcription</keyword>
<dbReference type="RefSeq" id="WP_102195425.1">
    <property type="nucleotide sequence ID" value="NZ_NIPR01000005.1"/>
</dbReference>
<dbReference type="Pfam" id="PF13411">
    <property type="entry name" value="MerR_1"/>
    <property type="match status" value="1"/>
</dbReference>
<evidence type="ECO:0000259" key="5">
    <source>
        <dbReference type="PROSITE" id="PS50937"/>
    </source>
</evidence>
<feature type="domain" description="HTH merR-type" evidence="5">
    <location>
        <begin position="1"/>
        <end position="69"/>
    </location>
</feature>
<comment type="caution">
    <text evidence="6">The sequence shown here is derived from an EMBL/GenBank/DDBJ whole genome shotgun (WGS) entry which is preliminary data.</text>
</comment>
<dbReference type="SMART" id="SM00422">
    <property type="entry name" value="HTH_MERR"/>
    <property type="match status" value="1"/>
</dbReference>
<dbReference type="PANTHER" id="PTHR30204:SF69">
    <property type="entry name" value="MERR-FAMILY TRANSCRIPTIONAL REGULATOR"/>
    <property type="match status" value="1"/>
</dbReference>
<dbReference type="InterPro" id="IPR009061">
    <property type="entry name" value="DNA-bd_dom_put_sf"/>
</dbReference>
<keyword evidence="1" id="KW-0678">Repressor</keyword>
<dbReference type="EMBL" id="NIPR01000005">
    <property type="protein sequence ID" value="PMD73092.1"/>
    <property type="molecule type" value="Genomic_DNA"/>
</dbReference>
<dbReference type="PANTHER" id="PTHR30204">
    <property type="entry name" value="REDOX-CYCLING DRUG-SENSING TRANSCRIPTIONAL ACTIVATOR SOXR"/>
    <property type="match status" value="1"/>
</dbReference>
<keyword evidence="2" id="KW-0805">Transcription regulation</keyword>
<dbReference type="GO" id="GO:0003677">
    <property type="term" value="F:DNA binding"/>
    <property type="evidence" value="ECO:0007669"/>
    <property type="project" value="UniProtKB-KW"/>
</dbReference>